<evidence type="ECO:0000256" key="2">
    <source>
        <dbReference type="ARBA" id="ARBA00023242"/>
    </source>
</evidence>
<comment type="subcellular location">
    <subcellularLocation>
        <location evidence="1">Nucleus</location>
    </subcellularLocation>
</comment>
<sequence length="149" mass="16901">MRTRRGLCYPRVVEDKNMRVVKRRRDFAAEQVSHRKRSRNSSDIAGKRDLFDSLPYDLVISILCKVSPSDLANVLLTMETLKRHLPVSGQEGLHELRNIAIRFEKKTYTVATSLSDYLRKISLKMVTLETKSQNPIGNALPSNSAGNSN</sequence>
<evidence type="ECO:0000256" key="1">
    <source>
        <dbReference type="ARBA" id="ARBA00004123"/>
    </source>
</evidence>
<dbReference type="AlphaFoldDB" id="A0AAN7IUS6"/>
<keyword evidence="5" id="KW-1185">Reference proteome</keyword>
<dbReference type="InterPro" id="IPR036047">
    <property type="entry name" value="F-box-like_dom_sf"/>
</dbReference>
<evidence type="ECO:0000313" key="5">
    <source>
        <dbReference type="Proteomes" id="UP001324115"/>
    </source>
</evidence>
<organism evidence="4 5">
    <name type="scientific">Quercus rubra</name>
    <name type="common">Northern red oak</name>
    <name type="synonym">Quercus borealis</name>
    <dbReference type="NCBI Taxonomy" id="3512"/>
    <lineage>
        <taxon>Eukaryota</taxon>
        <taxon>Viridiplantae</taxon>
        <taxon>Streptophyta</taxon>
        <taxon>Embryophyta</taxon>
        <taxon>Tracheophyta</taxon>
        <taxon>Spermatophyta</taxon>
        <taxon>Magnoliopsida</taxon>
        <taxon>eudicotyledons</taxon>
        <taxon>Gunneridae</taxon>
        <taxon>Pentapetalae</taxon>
        <taxon>rosids</taxon>
        <taxon>fabids</taxon>
        <taxon>Fagales</taxon>
        <taxon>Fagaceae</taxon>
        <taxon>Quercus</taxon>
    </lineage>
</organism>
<evidence type="ECO:0000313" key="4">
    <source>
        <dbReference type="EMBL" id="KAK4590259.1"/>
    </source>
</evidence>
<dbReference type="PANTHER" id="PTHR33137">
    <property type="entry name" value="MEDIATOR OF RNA POLYMERASE II TRANSCRIPTION SUBUNIT 15A-RELATED"/>
    <property type="match status" value="1"/>
</dbReference>
<dbReference type="InterPro" id="IPR036546">
    <property type="entry name" value="MED15_KIX"/>
</dbReference>
<dbReference type="PANTHER" id="PTHR33137:SF4">
    <property type="entry name" value="MEDIATOR OF RNA POLYMERASE II TRANSCRIPTION SUBUNIT 15A-RELATED"/>
    <property type="match status" value="1"/>
</dbReference>
<dbReference type="GO" id="GO:0003713">
    <property type="term" value="F:transcription coactivator activity"/>
    <property type="evidence" value="ECO:0007669"/>
    <property type="project" value="InterPro"/>
</dbReference>
<protein>
    <recommendedName>
        <fullName evidence="3">Mediator complex subunit 15 KIX domain-containing protein</fullName>
    </recommendedName>
</protein>
<dbReference type="Proteomes" id="UP001324115">
    <property type="component" value="Unassembled WGS sequence"/>
</dbReference>
<dbReference type="Gene3D" id="1.10.246.20">
    <property type="entry name" value="Coactivator CBP, KIX domain"/>
    <property type="match status" value="1"/>
</dbReference>
<evidence type="ECO:0000259" key="3">
    <source>
        <dbReference type="Pfam" id="PF16987"/>
    </source>
</evidence>
<reference evidence="4 5" key="1">
    <citation type="journal article" date="2023" name="G3 (Bethesda)">
        <title>A haplotype-resolved chromosome-scale genome for Quercus rubra L. provides insights into the genetics of adaptive traits for red oak species.</title>
        <authorList>
            <person name="Kapoor B."/>
            <person name="Jenkins J."/>
            <person name="Schmutz J."/>
            <person name="Zhebentyayeva T."/>
            <person name="Kuelheim C."/>
            <person name="Coggeshall M."/>
            <person name="Heim C."/>
            <person name="Lasky J.R."/>
            <person name="Leites L."/>
            <person name="Islam-Faridi N."/>
            <person name="Romero-Severson J."/>
            <person name="DeLeo V.L."/>
            <person name="Lucas S.M."/>
            <person name="Lazic D."/>
            <person name="Gailing O."/>
            <person name="Carlson J."/>
            <person name="Staton M."/>
        </authorList>
    </citation>
    <scope>NUCLEOTIDE SEQUENCE [LARGE SCALE GENOMIC DNA]</scope>
    <source>
        <strain evidence="4">Pseudo-F2</strain>
    </source>
</reference>
<proteinExistence type="predicted"/>
<gene>
    <name evidence="4" type="ORF">RGQ29_020698</name>
</gene>
<dbReference type="FunFam" id="1.10.246.20:FF:000003">
    <property type="entry name" value="Mediator of RNA polymerase II transcription subunit 15a"/>
    <property type="match status" value="1"/>
</dbReference>
<keyword evidence="2" id="KW-0539">Nucleus</keyword>
<dbReference type="GO" id="GO:0005634">
    <property type="term" value="C:nucleus"/>
    <property type="evidence" value="ECO:0007669"/>
    <property type="project" value="UniProtKB-SubCell"/>
</dbReference>
<dbReference type="InterPro" id="IPR036529">
    <property type="entry name" value="KIX_dom_sf"/>
</dbReference>
<dbReference type="EMBL" id="JAXUIC010000005">
    <property type="protein sequence ID" value="KAK4590259.1"/>
    <property type="molecule type" value="Genomic_DNA"/>
</dbReference>
<name>A0AAN7IUS6_QUERU</name>
<dbReference type="Pfam" id="PF16987">
    <property type="entry name" value="KIX_2"/>
    <property type="match status" value="1"/>
</dbReference>
<comment type="caution">
    <text evidence="4">The sequence shown here is derived from an EMBL/GenBank/DDBJ whole genome shotgun (WGS) entry which is preliminary data.</text>
</comment>
<dbReference type="GO" id="GO:0031490">
    <property type="term" value="F:chromatin DNA binding"/>
    <property type="evidence" value="ECO:0007669"/>
    <property type="project" value="InterPro"/>
</dbReference>
<dbReference type="InterPro" id="IPR044661">
    <property type="entry name" value="MED15a/b/c-like"/>
</dbReference>
<feature type="domain" description="Mediator complex subunit 15 KIX" evidence="3">
    <location>
        <begin position="73"/>
        <end position="138"/>
    </location>
</feature>
<accession>A0AAN7IUS6</accession>
<dbReference type="SUPFAM" id="SSF81383">
    <property type="entry name" value="F-box domain"/>
    <property type="match status" value="1"/>
</dbReference>